<keyword evidence="3" id="KW-0677">Repeat</keyword>
<evidence type="ECO:0000256" key="7">
    <source>
        <dbReference type="SAM" id="SignalP"/>
    </source>
</evidence>
<evidence type="ECO:0000256" key="2">
    <source>
        <dbReference type="ARBA" id="ARBA00022729"/>
    </source>
</evidence>
<evidence type="ECO:0000256" key="1">
    <source>
        <dbReference type="ARBA" id="ARBA00022669"/>
    </source>
</evidence>
<dbReference type="GO" id="GO:0008061">
    <property type="term" value="F:chitin binding"/>
    <property type="evidence" value="ECO:0007669"/>
    <property type="project" value="UniProtKB-KW"/>
</dbReference>
<dbReference type="SUPFAM" id="SSF57625">
    <property type="entry name" value="Invertebrate chitin-binding proteins"/>
    <property type="match status" value="2"/>
</dbReference>
<dbReference type="PROSITE" id="PS50940">
    <property type="entry name" value="CHIT_BIND_II"/>
    <property type="match status" value="2"/>
</dbReference>
<dbReference type="SMART" id="SM00494">
    <property type="entry name" value="ChtBD2"/>
    <property type="match status" value="2"/>
</dbReference>
<evidence type="ECO:0000256" key="6">
    <source>
        <dbReference type="SAM" id="MobiDB-lite"/>
    </source>
</evidence>
<feature type="compositionally biased region" description="Low complexity" evidence="6">
    <location>
        <begin position="421"/>
        <end position="444"/>
    </location>
</feature>
<dbReference type="Pfam" id="PF01607">
    <property type="entry name" value="CBM_14"/>
    <property type="match status" value="2"/>
</dbReference>
<dbReference type="InterPro" id="IPR051940">
    <property type="entry name" value="Chitin_bind-dev_reg"/>
</dbReference>
<evidence type="ECO:0000256" key="3">
    <source>
        <dbReference type="ARBA" id="ARBA00022737"/>
    </source>
</evidence>
<accession>A0A7M5V667</accession>
<keyword evidence="5" id="KW-0325">Glycoprotein</keyword>
<reference evidence="9" key="1">
    <citation type="submission" date="2021-01" db="UniProtKB">
        <authorList>
            <consortium name="EnsemblMetazoa"/>
        </authorList>
    </citation>
    <scope>IDENTIFICATION</scope>
</reference>
<feature type="domain" description="Chitin-binding type-2" evidence="8">
    <location>
        <begin position="455"/>
        <end position="515"/>
    </location>
</feature>
<keyword evidence="10" id="KW-1185">Reference proteome</keyword>
<evidence type="ECO:0000256" key="5">
    <source>
        <dbReference type="ARBA" id="ARBA00023180"/>
    </source>
</evidence>
<keyword evidence="1" id="KW-0147">Chitin-binding</keyword>
<dbReference type="PANTHER" id="PTHR23301:SF0">
    <property type="entry name" value="CHITIN-BINDING TYPE-2 DOMAIN-CONTAINING PROTEIN-RELATED"/>
    <property type="match status" value="1"/>
</dbReference>
<dbReference type="Proteomes" id="UP000594262">
    <property type="component" value="Unplaced"/>
</dbReference>
<feature type="chain" id="PRO_5029608343" description="Chitin-binding type-2 domain-containing protein" evidence="7">
    <location>
        <begin position="27"/>
        <end position="598"/>
    </location>
</feature>
<dbReference type="GO" id="GO:0005576">
    <property type="term" value="C:extracellular region"/>
    <property type="evidence" value="ECO:0007669"/>
    <property type="project" value="InterPro"/>
</dbReference>
<feature type="compositionally biased region" description="Low complexity" evidence="6">
    <location>
        <begin position="388"/>
        <end position="413"/>
    </location>
</feature>
<dbReference type="PANTHER" id="PTHR23301">
    <property type="entry name" value="CHITIN BINDING PERITROPHIN-A"/>
    <property type="match status" value="1"/>
</dbReference>
<dbReference type="InterPro" id="IPR036508">
    <property type="entry name" value="Chitin-bd_dom_sf"/>
</dbReference>
<feature type="domain" description="Chitin-binding type-2" evidence="8">
    <location>
        <begin position="535"/>
        <end position="596"/>
    </location>
</feature>
<feature type="signal peptide" evidence="7">
    <location>
        <begin position="1"/>
        <end position="26"/>
    </location>
</feature>
<dbReference type="EnsemblMetazoa" id="CLYHEMT003033.2">
    <property type="protein sequence ID" value="CLYHEMP003033.2"/>
    <property type="gene ID" value="CLYHEMG003033"/>
</dbReference>
<protein>
    <recommendedName>
        <fullName evidence="8">Chitin-binding type-2 domain-containing protein</fullName>
    </recommendedName>
</protein>
<evidence type="ECO:0000313" key="9">
    <source>
        <dbReference type="EnsemblMetazoa" id="CLYHEMP003033.2"/>
    </source>
</evidence>
<proteinExistence type="predicted"/>
<dbReference type="Gene3D" id="2.170.140.10">
    <property type="entry name" value="Chitin binding domain"/>
    <property type="match status" value="1"/>
</dbReference>
<dbReference type="OrthoDB" id="5982588at2759"/>
<keyword evidence="2 7" id="KW-0732">Signal</keyword>
<sequence length="598" mass="66647">EKKRKMTSKIMKYLLLVLAITTNVLSVPDLVFLNEDGSDTNMFGPTLDFKTNTPTTGSTAFVRNSVNANLGSAFGRPVLTGFKFFNQNFLNDNALDSEDGGVVSNVRIHYNGFISIGDEAAQEADSTTCTLTDRFPGNFIAPYWVLYMQGTVHTFLLENADSRRLIFVDLQEAKVLNGQNEAEFLRASRILVITWLRMRSSGSATAGVFNNGRLNTFQTYLILFDGQTFVQFYHRSLDTNRVTLPDGRNCIAAVGIARDLGEVVQNDTPANRPNFGTDRFNNLLDNTPQAVEYYSDEEGGLNPFIDIGSYVFRLNSNEPQPPEKDANCNKIDNNFKCTFRMMAIRAIEEAEADAGTKRRRRRRDVKRQPNTTVKTTTTMKTNEKEVQTTPATNRTTVTTSTTNRTTDTIANNNSTTTDGSGSQNTDQTNQNTDQTNQNTGQTTESTEDRIKRLADKFCEYRDNGVFAFPVICRSYVVCEGPLDAKTATWLACAADEHFHPETLGCVKEEQATCFIGGRSVPDPWLPETIPAPDTRDVCKLTFPDGDIADPQSCSRYYTCSNGLSIGPRPCPPGLYYNPDIKSCDWPQNVNTDKCKELH</sequence>
<name>A0A7M5V667_9CNID</name>
<evidence type="ECO:0000256" key="4">
    <source>
        <dbReference type="ARBA" id="ARBA00023157"/>
    </source>
</evidence>
<evidence type="ECO:0000313" key="10">
    <source>
        <dbReference type="Proteomes" id="UP000594262"/>
    </source>
</evidence>
<organism evidence="9 10">
    <name type="scientific">Clytia hemisphaerica</name>
    <dbReference type="NCBI Taxonomy" id="252671"/>
    <lineage>
        <taxon>Eukaryota</taxon>
        <taxon>Metazoa</taxon>
        <taxon>Cnidaria</taxon>
        <taxon>Hydrozoa</taxon>
        <taxon>Hydroidolina</taxon>
        <taxon>Leptothecata</taxon>
        <taxon>Obeliida</taxon>
        <taxon>Clytiidae</taxon>
        <taxon>Clytia</taxon>
    </lineage>
</organism>
<dbReference type="AlphaFoldDB" id="A0A7M5V667"/>
<feature type="compositionally biased region" description="Low complexity" evidence="6">
    <location>
        <begin position="370"/>
        <end position="380"/>
    </location>
</feature>
<keyword evidence="4" id="KW-1015">Disulfide bond</keyword>
<evidence type="ECO:0000259" key="8">
    <source>
        <dbReference type="PROSITE" id="PS50940"/>
    </source>
</evidence>
<dbReference type="InterPro" id="IPR002557">
    <property type="entry name" value="Chitin-bd_dom"/>
</dbReference>
<feature type="region of interest" description="Disordered" evidence="6">
    <location>
        <begin position="352"/>
        <end position="448"/>
    </location>
</feature>